<reference evidence="3 4" key="1">
    <citation type="submission" date="2021-02" db="EMBL/GenBank/DDBJ databases">
        <authorList>
            <person name="Han P."/>
        </authorList>
    </citation>
    <scope>NUCLEOTIDE SEQUENCE [LARGE SCALE GENOMIC DNA]</scope>
    <source>
        <strain evidence="3">Candidatus Nitrospira sp. ZN2</strain>
    </source>
</reference>
<comment type="caution">
    <text evidence="3">The sequence shown here is derived from an EMBL/GenBank/DDBJ whole genome shotgun (WGS) entry which is preliminary data.</text>
</comment>
<protein>
    <submittedName>
        <fullName evidence="3">General stress protein CsbD</fullName>
    </submittedName>
</protein>
<evidence type="ECO:0000313" key="3">
    <source>
        <dbReference type="EMBL" id="CAE6727830.1"/>
    </source>
</evidence>
<organism evidence="3 4">
    <name type="scientific">Nitrospira defluvii</name>
    <dbReference type="NCBI Taxonomy" id="330214"/>
    <lineage>
        <taxon>Bacteria</taxon>
        <taxon>Pseudomonadati</taxon>
        <taxon>Nitrospirota</taxon>
        <taxon>Nitrospiria</taxon>
        <taxon>Nitrospirales</taxon>
        <taxon>Nitrospiraceae</taxon>
        <taxon>Nitrospira</taxon>
    </lineage>
</organism>
<dbReference type="EMBL" id="CAJNBJ010000002">
    <property type="protein sequence ID" value="CAE6727830.1"/>
    <property type="molecule type" value="Genomic_DNA"/>
</dbReference>
<dbReference type="InterPro" id="IPR050423">
    <property type="entry name" value="UPF0337_stress_rsp"/>
</dbReference>
<gene>
    <name evidence="3" type="ORF">NSPZN2_100199</name>
</gene>
<evidence type="ECO:0000259" key="2">
    <source>
        <dbReference type="Pfam" id="PF05532"/>
    </source>
</evidence>
<dbReference type="RefSeq" id="WP_213041564.1">
    <property type="nucleotide sequence ID" value="NZ_CAJNBJ010000002.1"/>
</dbReference>
<dbReference type="Gene3D" id="1.10.1470.10">
    <property type="entry name" value="YjbJ"/>
    <property type="match status" value="1"/>
</dbReference>
<dbReference type="InterPro" id="IPR026042">
    <property type="entry name" value="YjbJ"/>
</dbReference>
<comment type="similarity">
    <text evidence="1">Belongs to the UPF0337 (CsbD) family.</text>
</comment>
<name>A0ABN7L4Y4_9BACT</name>
<dbReference type="PIRSF" id="PIRSF039008">
    <property type="entry name" value="YjbJ"/>
    <property type="match status" value="1"/>
</dbReference>
<dbReference type="PANTHER" id="PTHR34977:SF1">
    <property type="entry name" value="UPF0337 PROTEIN YJBJ"/>
    <property type="match status" value="1"/>
</dbReference>
<dbReference type="Pfam" id="PF05532">
    <property type="entry name" value="CsbD"/>
    <property type="match status" value="1"/>
</dbReference>
<feature type="domain" description="CsbD-like" evidence="2">
    <location>
        <begin position="4"/>
        <end position="54"/>
    </location>
</feature>
<dbReference type="PANTHER" id="PTHR34977">
    <property type="entry name" value="UPF0337 PROTEIN YJBJ"/>
    <property type="match status" value="1"/>
</dbReference>
<sequence>MNTDQFKGKWVQFKGEVKKQWGKFTDDDLMQIEGDYDKFVGRVQERYGEKKEEVVRWADDWYRQQGQPSPGQREAQRPR</sequence>
<evidence type="ECO:0000313" key="4">
    <source>
        <dbReference type="Proteomes" id="UP000675880"/>
    </source>
</evidence>
<accession>A0ABN7L4Y4</accession>
<dbReference type="InterPro" id="IPR036629">
    <property type="entry name" value="YjbJ_sf"/>
</dbReference>
<evidence type="ECO:0000256" key="1">
    <source>
        <dbReference type="ARBA" id="ARBA00009129"/>
    </source>
</evidence>
<proteinExistence type="inferred from homology"/>
<dbReference type="InterPro" id="IPR008462">
    <property type="entry name" value="CsbD"/>
</dbReference>
<dbReference type="Proteomes" id="UP000675880">
    <property type="component" value="Unassembled WGS sequence"/>
</dbReference>
<dbReference type="SUPFAM" id="SSF69047">
    <property type="entry name" value="Hypothetical protein YjbJ"/>
    <property type="match status" value="1"/>
</dbReference>
<keyword evidence="4" id="KW-1185">Reference proteome</keyword>